<organism evidence="1">
    <name type="scientific">Cucumis melo</name>
    <name type="common">Muskmelon</name>
    <dbReference type="NCBI Taxonomy" id="3656"/>
    <lineage>
        <taxon>Eukaryota</taxon>
        <taxon>Viridiplantae</taxon>
        <taxon>Streptophyta</taxon>
        <taxon>Embryophyta</taxon>
        <taxon>Tracheophyta</taxon>
        <taxon>Spermatophyta</taxon>
        <taxon>Magnoliopsida</taxon>
        <taxon>eudicotyledons</taxon>
        <taxon>Gunneridae</taxon>
        <taxon>Pentapetalae</taxon>
        <taxon>rosids</taxon>
        <taxon>fabids</taxon>
        <taxon>Cucurbitales</taxon>
        <taxon>Cucurbitaceae</taxon>
        <taxon>Benincaseae</taxon>
        <taxon>Cucumis</taxon>
    </lineage>
</organism>
<proteinExistence type="predicted"/>
<protein>
    <submittedName>
        <fullName evidence="1">Uncharacterized protein</fullName>
    </submittedName>
</protein>
<dbReference type="Gramene" id="MELO3C033962.2.1">
    <property type="protein sequence ID" value="MELO3C033962.2.1"/>
    <property type="gene ID" value="MELO3C033962.2"/>
</dbReference>
<reference evidence="1" key="1">
    <citation type="submission" date="2023-03" db="UniProtKB">
        <authorList>
            <consortium name="EnsemblPlants"/>
        </authorList>
    </citation>
    <scope>IDENTIFICATION</scope>
</reference>
<dbReference type="EnsemblPlants" id="MELO3C033962.2.1">
    <property type="protein sequence ID" value="MELO3C033962.2.1"/>
    <property type="gene ID" value="MELO3C033962.2"/>
</dbReference>
<evidence type="ECO:0000313" key="1">
    <source>
        <dbReference type="EnsemblPlants" id="MELO3C033962.2.1"/>
    </source>
</evidence>
<sequence length="163" mass="18688">MVSEKQRCLFIFTQVRLKDERRTKKIPIEDLRTAMNLAELKPNILPLSPPLPPPFLCYCCLLFYELGKYTHYDSLYEDEPPLTKVHQDASVSSSGTFVPIPDSISFSFASFHRRLSEEEMTCLMSGALRCSHSPTSKMLEEQPLSLIYLPYVGWFVSLVSLDM</sequence>
<dbReference type="AlphaFoldDB" id="A0A9I9EHV6"/>
<name>A0A9I9EHV6_CUCME</name>
<accession>A0A9I9EHV6</accession>